<keyword evidence="2" id="KW-1185">Reference proteome</keyword>
<organism evidence="1 2">
    <name type="scientific">Kosakonia arachidis</name>
    <dbReference type="NCBI Taxonomy" id="551989"/>
    <lineage>
        <taxon>Bacteria</taxon>
        <taxon>Pseudomonadati</taxon>
        <taxon>Pseudomonadota</taxon>
        <taxon>Gammaproteobacteria</taxon>
        <taxon>Enterobacterales</taxon>
        <taxon>Enterobacteriaceae</taxon>
        <taxon>Kosakonia</taxon>
    </lineage>
</organism>
<proteinExistence type="predicted"/>
<evidence type="ECO:0000313" key="2">
    <source>
        <dbReference type="Proteomes" id="UP000199187"/>
    </source>
</evidence>
<accession>A0A1I6Y7Q3</accession>
<dbReference type="EMBL" id="FPAU01000001">
    <property type="protein sequence ID" value="SFT46164.1"/>
    <property type="molecule type" value="Genomic_DNA"/>
</dbReference>
<dbReference type="AlphaFoldDB" id="A0A1I6Y7Q3"/>
<dbReference type="Proteomes" id="UP000199187">
    <property type="component" value="Unassembled WGS sequence"/>
</dbReference>
<sequence>MNSVFRGAMLNGCRTMLANATVPHPTVSMGIQMQ</sequence>
<protein>
    <submittedName>
        <fullName evidence="1">Uncharacterized protein</fullName>
    </submittedName>
</protein>
<reference evidence="2" key="1">
    <citation type="submission" date="2016-10" db="EMBL/GenBank/DDBJ databases">
        <authorList>
            <person name="Varghese N."/>
            <person name="Submissions S."/>
        </authorList>
    </citation>
    <scope>NUCLEOTIDE SEQUENCE [LARGE SCALE GENOMIC DNA]</scope>
    <source>
        <strain evidence="2">Ah-143</strain>
    </source>
</reference>
<gene>
    <name evidence="1" type="ORF">SAMN05192562_101370</name>
</gene>
<name>A0A1I6Y7Q3_9ENTR</name>
<evidence type="ECO:0000313" key="1">
    <source>
        <dbReference type="EMBL" id="SFT46164.1"/>
    </source>
</evidence>